<keyword evidence="4 7" id="KW-0547">Nucleotide-binding</keyword>
<proteinExistence type="inferred from homology"/>
<dbReference type="PATRIC" id="fig|47853.6.peg.3580"/>
<comment type="catalytic activity">
    <reaction evidence="6 7">
        <text>cytidine(34) in tRNA(Ile2) + L-lysine + ATP = lysidine(34) in tRNA(Ile2) + AMP + diphosphate + H(+)</text>
        <dbReference type="Rhea" id="RHEA:43744"/>
        <dbReference type="Rhea" id="RHEA-COMP:10625"/>
        <dbReference type="Rhea" id="RHEA-COMP:10670"/>
        <dbReference type="ChEBI" id="CHEBI:15378"/>
        <dbReference type="ChEBI" id="CHEBI:30616"/>
        <dbReference type="ChEBI" id="CHEBI:32551"/>
        <dbReference type="ChEBI" id="CHEBI:33019"/>
        <dbReference type="ChEBI" id="CHEBI:82748"/>
        <dbReference type="ChEBI" id="CHEBI:83665"/>
        <dbReference type="ChEBI" id="CHEBI:456215"/>
        <dbReference type="EC" id="6.3.4.19"/>
    </reaction>
</comment>
<keyword evidence="2 7" id="KW-0436">Ligase</keyword>
<dbReference type="GO" id="GO:0005737">
    <property type="term" value="C:cytoplasm"/>
    <property type="evidence" value="ECO:0007669"/>
    <property type="project" value="UniProtKB-SubCell"/>
</dbReference>
<evidence type="ECO:0000313" key="10">
    <source>
        <dbReference type="EMBL" id="KIR62702.1"/>
    </source>
</evidence>
<evidence type="ECO:0000256" key="5">
    <source>
        <dbReference type="ARBA" id="ARBA00022840"/>
    </source>
</evidence>
<dbReference type="GO" id="GO:0005524">
    <property type="term" value="F:ATP binding"/>
    <property type="evidence" value="ECO:0007669"/>
    <property type="project" value="UniProtKB-UniRule"/>
</dbReference>
<gene>
    <name evidence="7" type="primary">tilS</name>
    <name evidence="10" type="ORF">TK50_17110</name>
</gene>
<dbReference type="PANTHER" id="PTHR43033">
    <property type="entry name" value="TRNA(ILE)-LYSIDINE SYNTHASE-RELATED"/>
    <property type="match status" value="1"/>
</dbReference>
<feature type="domain" description="tRNA(Ile)-lysidine synthase substrate-binding" evidence="9">
    <location>
        <begin position="273"/>
        <end position="339"/>
    </location>
</feature>
<dbReference type="Gene3D" id="1.20.59.20">
    <property type="match status" value="1"/>
</dbReference>
<keyword evidence="5 7" id="KW-0067">ATP-binding</keyword>
<keyword evidence="3 7" id="KW-0819">tRNA processing</keyword>
<evidence type="ECO:0000256" key="2">
    <source>
        <dbReference type="ARBA" id="ARBA00022598"/>
    </source>
</evidence>
<reference evidence="10 11" key="1">
    <citation type="submission" date="2015-01" db="EMBL/GenBank/DDBJ databases">
        <title>Sequencing and annotation of Micromonospora carbonacea strain JXNU-1 genome.</title>
        <authorList>
            <person name="Long Z."/>
            <person name="Huang Y."/>
            <person name="Jiang Y."/>
        </authorList>
    </citation>
    <scope>NUCLEOTIDE SEQUENCE [LARGE SCALE GENOMIC DNA]</scope>
    <source>
        <strain evidence="10 11">JXNU-1</strain>
    </source>
</reference>
<comment type="domain">
    <text evidence="7">The N-terminal region contains the highly conserved SGGXDS motif, predicted to be a P-loop motif involved in ATP binding.</text>
</comment>
<evidence type="ECO:0000256" key="3">
    <source>
        <dbReference type="ARBA" id="ARBA00022694"/>
    </source>
</evidence>
<name>A0A0D0UVA4_9ACTN</name>
<dbReference type="EMBL" id="JXSX01000002">
    <property type="protein sequence ID" value="KIR62702.1"/>
    <property type="molecule type" value="Genomic_DNA"/>
</dbReference>
<evidence type="ECO:0000259" key="9">
    <source>
        <dbReference type="Pfam" id="PF09179"/>
    </source>
</evidence>
<dbReference type="AlphaFoldDB" id="A0A0D0UVA4"/>
<dbReference type="GO" id="GO:0032267">
    <property type="term" value="F:tRNA(Ile)-lysidine synthase activity"/>
    <property type="evidence" value="ECO:0007669"/>
    <property type="project" value="UniProtKB-EC"/>
</dbReference>
<dbReference type="InterPro" id="IPR012094">
    <property type="entry name" value="tRNA_Ile_lys_synt"/>
</dbReference>
<comment type="caution">
    <text evidence="10">The sequence shown here is derived from an EMBL/GenBank/DDBJ whole genome shotgun (WGS) entry which is preliminary data.</text>
</comment>
<evidence type="ECO:0000256" key="4">
    <source>
        <dbReference type="ARBA" id="ARBA00022741"/>
    </source>
</evidence>
<comment type="similarity">
    <text evidence="7">Belongs to the tRNA(Ile)-lysidine synthase family.</text>
</comment>
<dbReference type="HAMAP" id="MF_01161">
    <property type="entry name" value="tRNA_Ile_lys_synt"/>
    <property type="match status" value="1"/>
</dbReference>
<dbReference type="Gene3D" id="3.40.50.620">
    <property type="entry name" value="HUPs"/>
    <property type="match status" value="1"/>
</dbReference>
<evidence type="ECO:0000256" key="7">
    <source>
        <dbReference type="HAMAP-Rule" id="MF_01161"/>
    </source>
</evidence>
<dbReference type="SUPFAM" id="SSF82829">
    <property type="entry name" value="MesJ substrate recognition domain-like"/>
    <property type="match status" value="1"/>
</dbReference>
<comment type="subcellular location">
    <subcellularLocation>
        <location evidence="7">Cytoplasm</location>
    </subcellularLocation>
</comment>
<feature type="binding site" evidence="7">
    <location>
        <begin position="33"/>
        <end position="38"/>
    </location>
    <ligand>
        <name>ATP</name>
        <dbReference type="ChEBI" id="CHEBI:30616"/>
    </ligand>
</feature>
<keyword evidence="11" id="KW-1185">Reference proteome</keyword>
<evidence type="ECO:0000256" key="6">
    <source>
        <dbReference type="ARBA" id="ARBA00048539"/>
    </source>
</evidence>
<dbReference type="GeneID" id="301305776"/>
<dbReference type="GO" id="GO:0006400">
    <property type="term" value="P:tRNA modification"/>
    <property type="evidence" value="ECO:0007669"/>
    <property type="project" value="UniProtKB-UniRule"/>
</dbReference>
<dbReference type="RefSeq" id="WP_043964981.1">
    <property type="nucleotide sequence ID" value="NZ_JXSX01000002.1"/>
</dbReference>
<dbReference type="OrthoDB" id="5244702at2"/>
<organism evidence="10 11">
    <name type="scientific">Micromonospora haikouensis</name>
    <dbReference type="NCBI Taxonomy" id="686309"/>
    <lineage>
        <taxon>Bacteria</taxon>
        <taxon>Bacillati</taxon>
        <taxon>Actinomycetota</taxon>
        <taxon>Actinomycetes</taxon>
        <taxon>Micromonosporales</taxon>
        <taxon>Micromonosporaceae</taxon>
        <taxon>Micromonospora</taxon>
    </lineage>
</organism>
<dbReference type="InterPro" id="IPR011063">
    <property type="entry name" value="TilS/TtcA_N"/>
</dbReference>
<evidence type="ECO:0000259" key="8">
    <source>
        <dbReference type="Pfam" id="PF01171"/>
    </source>
</evidence>
<comment type="function">
    <text evidence="7">Ligates lysine onto the cytidine present at position 34 of the AUA codon-specific tRNA(Ile) that contains the anticodon CAU, in an ATP-dependent manner. Cytidine is converted to lysidine, thus changing the amino acid specificity of the tRNA from methionine to isoleucine.</text>
</comment>
<dbReference type="Proteomes" id="UP000032254">
    <property type="component" value="Unassembled WGS sequence"/>
</dbReference>
<accession>A0A0D0UVA4</accession>
<dbReference type="EC" id="6.3.4.19" evidence="7"/>
<protein>
    <recommendedName>
        <fullName evidence="7">tRNA(Ile)-lysidine synthase</fullName>
        <ecNumber evidence="7">6.3.4.19</ecNumber>
    </recommendedName>
    <alternativeName>
        <fullName evidence="7">tRNA(Ile)-2-lysyl-cytidine synthase</fullName>
    </alternativeName>
    <alternativeName>
        <fullName evidence="7">tRNA(Ile)-lysidine synthetase</fullName>
    </alternativeName>
</protein>
<dbReference type="CDD" id="cd01992">
    <property type="entry name" value="TilS_N"/>
    <property type="match status" value="1"/>
</dbReference>
<dbReference type="InterPro" id="IPR015262">
    <property type="entry name" value="tRNA_Ile_lys_synt_subst-bd"/>
</dbReference>
<keyword evidence="1 7" id="KW-0963">Cytoplasm</keyword>
<evidence type="ECO:0000256" key="1">
    <source>
        <dbReference type="ARBA" id="ARBA00022490"/>
    </source>
</evidence>
<evidence type="ECO:0000313" key="11">
    <source>
        <dbReference type="Proteomes" id="UP000032254"/>
    </source>
</evidence>
<dbReference type="NCBIfam" id="TIGR02432">
    <property type="entry name" value="lysidine_TilS_N"/>
    <property type="match status" value="1"/>
</dbReference>
<dbReference type="PANTHER" id="PTHR43033:SF1">
    <property type="entry name" value="TRNA(ILE)-LYSIDINE SYNTHASE-RELATED"/>
    <property type="match status" value="1"/>
</dbReference>
<dbReference type="InterPro" id="IPR014729">
    <property type="entry name" value="Rossmann-like_a/b/a_fold"/>
</dbReference>
<sequence>MPALAPAVAAVRLAVRRALTGLPGAGPVLVACSGGADSLALAAAAAFVAPRLGRPVGLVTVDHALQAGSDRRAADVAAWAAGAGFAPAEAVRVDVAGRPGGPEAAAREARYQALAEAARRHGAAALLTGHTRDDQAETVLLALARGAGPRGLAGMPPRRDLAGVPLLRPLLDVGREQTRKACAALGLTPWEDPHNADPSYARARVRADALPALVRALGPGVVDNLARTARLAAADAAALDELAAAALPATSSAGSSSAVDGPAGVRAPGGGLVVAALAGLAPAVRTRVLHAWARELGASPAALSHRHVEALDALVTAWHGQGDVHLPGGLRVARRAGRLTAAGPAG</sequence>
<dbReference type="SUPFAM" id="SSF52402">
    <property type="entry name" value="Adenine nucleotide alpha hydrolases-like"/>
    <property type="match status" value="1"/>
</dbReference>
<feature type="domain" description="tRNA(Ile)-lysidine/2-thiocytidine synthase N-terminal" evidence="8">
    <location>
        <begin position="28"/>
        <end position="207"/>
    </location>
</feature>
<dbReference type="Pfam" id="PF01171">
    <property type="entry name" value="ATP_bind_3"/>
    <property type="match status" value="1"/>
</dbReference>
<dbReference type="InterPro" id="IPR012795">
    <property type="entry name" value="tRNA_Ile_lys_synt_N"/>
</dbReference>
<dbReference type="Pfam" id="PF09179">
    <property type="entry name" value="TilS"/>
    <property type="match status" value="1"/>
</dbReference>